<feature type="region of interest" description="Disordered" evidence="1">
    <location>
        <begin position="170"/>
        <end position="297"/>
    </location>
</feature>
<name>A0AAJ7VCC4_LATCA</name>
<feature type="compositionally biased region" description="Low complexity" evidence="1">
    <location>
        <begin position="113"/>
        <end position="123"/>
    </location>
</feature>
<accession>A0AAJ7VCC4</accession>
<evidence type="ECO:0000313" key="3">
    <source>
        <dbReference type="RefSeq" id="XP_018546525.1"/>
    </source>
</evidence>
<feature type="compositionally biased region" description="Polar residues" evidence="1">
    <location>
        <begin position="209"/>
        <end position="220"/>
    </location>
</feature>
<proteinExistence type="predicted"/>
<dbReference type="Proteomes" id="UP000694890">
    <property type="component" value="Linkage group LG20"/>
</dbReference>
<organism evidence="2 3">
    <name type="scientific">Lates calcarifer</name>
    <name type="common">Barramundi</name>
    <name type="synonym">Holocentrus calcarifer</name>
    <dbReference type="NCBI Taxonomy" id="8187"/>
    <lineage>
        <taxon>Eukaryota</taxon>
        <taxon>Metazoa</taxon>
        <taxon>Chordata</taxon>
        <taxon>Craniata</taxon>
        <taxon>Vertebrata</taxon>
        <taxon>Euteleostomi</taxon>
        <taxon>Actinopterygii</taxon>
        <taxon>Neopterygii</taxon>
        <taxon>Teleostei</taxon>
        <taxon>Neoteleostei</taxon>
        <taxon>Acanthomorphata</taxon>
        <taxon>Carangaria</taxon>
        <taxon>Carangaria incertae sedis</taxon>
        <taxon>Centropomidae</taxon>
        <taxon>Lates</taxon>
    </lineage>
</organism>
<evidence type="ECO:0000256" key="1">
    <source>
        <dbReference type="SAM" id="MobiDB-lite"/>
    </source>
</evidence>
<feature type="compositionally biased region" description="Polar residues" evidence="1">
    <location>
        <begin position="179"/>
        <end position="194"/>
    </location>
</feature>
<evidence type="ECO:0000313" key="2">
    <source>
        <dbReference type="Proteomes" id="UP000694890"/>
    </source>
</evidence>
<feature type="compositionally biased region" description="Polar residues" evidence="1">
    <location>
        <begin position="251"/>
        <end position="266"/>
    </location>
</feature>
<dbReference type="AlphaFoldDB" id="A0AAJ7VCC4"/>
<gene>
    <name evidence="3" type="primary">LOC108893156</name>
</gene>
<dbReference type="RefSeq" id="XP_018546525.1">
    <property type="nucleotide sequence ID" value="XM_018691009.2"/>
</dbReference>
<feature type="region of interest" description="Disordered" evidence="1">
    <location>
        <begin position="103"/>
        <end position="123"/>
    </location>
</feature>
<dbReference type="GeneID" id="108893156"/>
<protein>
    <submittedName>
        <fullName evidence="3">Uncharacterized protein LOC108893156</fullName>
    </submittedName>
</protein>
<reference evidence="3" key="1">
    <citation type="submission" date="2025-08" db="UniProtKB">
        <authorList>
            <consortium name="RefSeq"/>
        </authorList>
    </citation>
    <scope>IDENTIFICATION</scope>
    <source>
        <tissue evidence="3">Brain</tissue>
    </source>
</reference>
<dbReference type="KEGG" id="lcf:108893156"/>
<feature type="region of interest" description="Disordered" evidence="1">
    <location>
        <begin position="590"/>
        <end position="609"/>
    </location>
</feature>
<sequence>MSADRQSTTPSEHLEDVLQDEDVSFCRTSPAMSEESIMTYATWCSIADSDISEMNTPRAQDLNEVIRGVCQNFVDPEYPEEEEEYFGDREELLTTETGFSSRFSIRSEESERPSSSASSFSTTTAITEATQMLGRRLSGSCSPLTLPANPRNQLSFFKKLKSTWKSNSIGKETEMLKKVSSSKASSRLEMTSTPLEIIEEEDTAEKDSTSPSPSPSQVDEASTDFQDEERNEVLMTAANTEGEVSTPDPVDSSSQALEKTPSLSSPSEKDGPGPSEEDGHSACSQDQKGEAAEPQLVLNSSTISPIIRRFFESLTEEQWREVNEGIYNQAVKEKLINMCTDVLKFVTDLVIRKVLQSIRQPSVTSGAFNLIRPRSLEHLKEFLDNIHNGVQIILSQAICDTIGADIPVRIPTDFTAAVMTEVVSVLSVARQAPLDGRSSSAVAPARCQVPKDRAAEKTLAFWLSVMKSFLTGKATVVKRRIMTQKENDNKEETPAKGHDTRKKSLWKRFFSARQKIKIQPLLLEQDSTTSSSVFLKTDLKSSPLVLEDYMEDEDTTPNSPLSSISPIPPDHQEFDFILKDPALVEATADELHEDMSQSSQSQPRDSVREAEEKTRNSFCSFLHKIFSKDENKKETEKEEKKTQRKCFPLWKRLFFCRPCSCCFDQ</sequence>
<feature type="compositionally biased region" description="Acidic residues" evidence="1">
    <location>
        <begin position="221"/>
        <end position="230"/>
    </location>
</feature>